<comment type="caution">
    <text evidence="5">The sequence shown here is derived from an EMBL/GenBank/DDBJ whole genome shotgun (WGS) entry which is preliminary data.</text>
</comment>
<gene>
    <name evidence="5" type="ORF">ADK34_35580</name>
</gene>
<proteinExistence type="predicted"/>
<evidence type="ECO:0000256" key="1">
    <source>
        <dbReference type="ARBA" id="ARBA00023015"/>
    </source>
</evidence>
<dbReference type="PATRIC" id="fig|1938.6.peg.7680"/>
<dbReference type="Gene3D" id="1.10.10.1320">
    <property type="entry name" value="Anti-sigma factor, zinc-finger domain"/>
    <property type="match status" value="1"/>
</dbReference>
<name>A0A0L8J9A2_STRVR</name>
<evidence type="ECO:0000256" key="2">
    <source>
        <dbReference type="ARBA" id="ARBA00023163"/>
    </source>
</evidence>
<feature type="domain" description="Putative zinc-finger" evidence="4">
    <location>
        <begin position="16"/>
        <end position="42"/>
    </location>
</feature>
<evidence type="ECO:0000259" key="4">
    <source>
        <dbReference type="Pfam" id="PF13490"/>
    </source>
</evidence>
<keyword evidence="2" id="KW-0804">Transcription</keyword>
<reference evidence="5 6" key="1">
    <citation type="submission" date="2015-06" db="EMBL/GenBank/DDBJ databases">
        <authorList>
            <person name="Hoefler B.C."/>
            <person name="Straight P.D."/>
        </authorList>
    </citation>
    <scope>NUCLEOTIDE SEQUENCE [LARGE SCALE GENOMIC DNA]</scope>
    <source>
        <strain evidence="5 6">NRRL 3427</strain>
    </source>
</reference>
<keyword evidence="1" id="KW-0805">Transcription regulation</keyword>
<dbReference type="InterPro" id="IPR041916">
    <property type="entry name" value="Anti_sigma_zinc_sf"/>
</dbReference>
<dbReference type="Pfam" id="PF13490">
    <property type="entry name" value="zf-HC2"/>
    <property type="match status" value="1"/>
</dbReference>
<organism evidence="5 6">
    <name type="scientific">Streptomyces viridochromogenes</name>
    <dbReference type="NCBI Taxonomy" id="1938"/>
    <lineage>
        <taxon>Bacteria</taxon>
        <taxon>Bacillati</taxon>
        <taxon>Actinomycetota</taxon>
        <taxon>Actinomycetes</taxon>
        <taxon>Kitasatosporales</taxon>
        <taxon>Streptomycetaceae</taxon>
        <taxon>Streptomyces</taxon>
    </lineage>
</organism>
<accession>A0A0L8J9A2</accession>
<protein>
    <recommendedName>
        <fullName evidence="4">Putative zinc-finger domain-containing protein</fullName>
    </recommendedName>
</protein>
<dbReference type="AlphaFoldDB" id="A0A0L8J9A2"/>
<sequence>MTESEAWRTDMGRMSLGAYVLGALTEEGDRLVAEHLRACDRCTADYLDLSEAANLLTLIDEADLAAGKRPSGGGEADGEGPSASPVTT</sequence>
<dbReference type="EMBL" id="LGUP01000394">
    <property type="protein sequence ID" value="KOG10263.1"/>
    <property type="molecule type" value="Genomic_DNA"/>
</dbReference>
<feature type="region of interest" description="Disordered" evidence="3">
    <location>
        <begin position="66"/>
        <end position="88"/>
    </location>
</feature>
<evidence type="ECO:0000313" key="5">
    <source>
        <dbReference type="EMBL" id="KOG10263.1"/>
    </source>
</evidence>
<dbReference type="Proteomes" id="UP000037023">
    <property type="component" value="Unassembled WGS sequence"/>
</dbReference>
<evidence type="ECO:0000256" key="3">
    <source>
        <dbReference type="SAM" id="MobiDB-lite"/>
    </source>
</evidence>
<dbReference type="InterPro" id="IPR027383">
    <property type="entry name" value="Znf_put"/>
</dbReference>
<evidence type="ECO:0000313" key="6">
    <source>
        <dbReference type="Proteomes" id="UP000037023"/>
    </source>
</evidence>